<feature type="compositionally biased region" description="Basic residues" evidence="1">
    <location>
        <begin position="122"/>
        <end position="138"/>
    </location>
</feature>
<reference evidence="4" key="1">
    <citation type="submission" date="2018-04" db="EMBL/GenBank/DDBJ databases">
        <authorList>
            <person name="Go L.Y."/>
            <person name="Mitchell J.A."/>
        </authorList>
    </citation>
    <scope>NUCLEOTIDE SEQUENCE</scope>
    <source>
        <tissue evidence="4">Whole organism</tissue>
    </source>
</reference>
<accession>A0A336LLI5</accession>
<organism evidence="5">
    <name type="scientific">Culicoides sonorensis</name>
    <name type="common">Biting midge</name>
    <dbReference type="NCBI Taxonomy" id="179676"/>
    <lineage>
        <taxon>Eukaryota</taxon>
        <taxon>Metazoa</taxon>
        <taxon>Ecdysozoa</taxon>
        <taxon>Arthropoda</taxon>
        <taxon>Hexapoda</taxon>
        <taxon>Insecta</taxon>
        <taxon>Pterygota</taxon>
        <taxon>Neoptera</taxon>
        <taxon>Endopterygota</taxon>
        <taxon>Diptera</taxon>
        <taxon>Nematocera</taxon>
        <taxon>Chironomoidea</taxon>
        <taxon>Ceratopogonidae</taxon>
        <taxon>Ceratopogoninae</taxon>
        <taxon>Culicoides</taxon>
        <taxon>Monoculicoides</taxon>
    </lineage>
</organism>
<reference evidence="5" key="2">
    <citation type="submission" date="2018-07" db="EMBL/GenBank/DDBJ databases">
        <authorList>
            <person name="Quirk P.G."/>
            <person name="Krulwich T.A."/>
        </authorList>
    </citation>
    <scope>NUCLEOTIDE SEQUENCE</scope>
</reference>
<sequence length="286" mass="33616">MKSVLIFIYCYILTSAYVSGDPIVGAERASNRNIKLPKSTLKSEENTVEIRNNWGKLASRNNLSGNHNRIGKQYNDHNNFNRQRAPRINEHTFIYPDTYEKLLFRQNQRQFSNFNEQSSIQKPRRRQFSFRKNRRPQQKKFSDQSFIDQPNFNQQSVNQWIQRPSDRQQVFNQFPDESFTNFNQQSFNQESQPFFRNIRPSSTQQPPRQLPDVQPQISPQYYRCLNNCLSTNEYNPVCGTDGMTYYNMQRLNCANRCGANVSFQQIGSCEPFVPVVCDNTPGCRET</sequence>
<feature type="signal peptide" evidence="2">
    <location>
        <begin position="1"/>
        <end position="20"/>
    </location>
</feature>
<dbReference type="Pfam" id="PF07648">
    <property type="entry name" value="Kazal_2"/>
    <property type="match status" value="1"/>
</dbReference>
<name>A0A336LLI5_CULSO</name>
<feature type="region of interest" description="Disordered" evidence="1">
    <location>
        <begin position="113"/>
        <end position="145"/>
    </location>
</feature>
<proteinExistence type="predicted"/>
<dbReference type="EMBL" id="UFQT01000040">
    <property type="protein sequence ID" value="SSX18565.1"/>
    <property type="molecule type" value="Genomic_DNA"/>
</dbReference>
<dbReference type="PANTHER" id="PTHR21179:SF1">
    <property type="entry name" value="KAZ1-TYPE SERINE PROTEASE INHIBITOR-LIKE PROTEIN TYPE EPSILON-RELATED"/>
    <property type="match status" value="1"/>
</dbReference>
<dbReference type="PROSITE" id="PS51465">
    <property type="entry name" value="KAZAL_2"/>
    <property type="match status" value="1"/>
</dbReference>
<keyword evidence="2" id="KW-0732">Signal</keyword>
<dbReference type="AlphaFoldDB" id="A0A336LLI5"/>
<dbReference type="CDD" id="cd00104">
    <property type="entry name" value="KAZAL_FS"/>
    <property type="match status" value="1"/>
</dbReference>
<gene>
    <name evidence="5" type="primary">CSON010112</name>
</gene>
<protein>
    <submittedName>
        <fullName evidence="5">CSON010112 protein</fullName>
    </submittedName>
</protein>
<dbReference type="VEuPathDB" id="VectorBase:CSON010112"/>
<dbReference type="GO" id="GO:0004867">
    <property type="term" value="F:serine-type endopeptidase inhibitor activity"/>
    <property type="evidence" value="ECO:0007669"/>
    <property type="project" value="InterPro"/>
</dbReference>
<dbReference type="EMBL" id="UFQS01000040">
    <property type="protein sequence ID" value="SSW98179.1"/>
    <property type="molecule type" value="Genomic_DNA"/>
</dbReference>
<dbReference type="InterPro" id="IPR036058">
    <property type="entry name" value="Kazal_dom_sf"/>
</dbReference>
<dbReference type="SUPFAM" id="SSF100895">
    <property type="entry name" value="Kazal-type serine protease inhibitors"/>
    <property type="match status" value="1"/>
</dbReference>
<evidence type="ECO:0000313" key="4">
    <source>
        <dbReference type="EMBL" id="SSW98179.1"/>
    </source>
</evidence>
<dbReference type="InterPro" id="IPR039932">
    <property type="entry name" value="Spink4-like"/>
</dbReference>
<feature type="domain" description="Kazal-like" evidence="3">
    <location>
        <begin position="218"/>
        <end position="271"/>
    </location>
</feature>
<dbReference type="Gene3D" id="3.30.60.30">
    <property type="match status" value="1"/>
</dbReference>
<feature type="chain" id="PRO_5033342993" evidence="2">
    <location>
        <begin position="21"/>
        <end position="286"/>
    </location>
</feature>
<evidence type="ECO:0000256" key="1">
    <source>
        <dbReference type="SAM" id="MobiDB-lite"/>
    </source>
</evidence>
<dbReference type="SMART" id="SM00280">
    <property type="entry name" value="KAZAL"/>
    <property type="match status" value="1"/>
</dbReference>
<dbReference type="InterPro" id="IPR002350">
    <property type="entry name" value="Kazal_dom"/>
</dbReference>
<dbReference type="PANTHER" id="PTHR21179">
    <property type="entry name" value="SERINE-TYPE ENDOPEPTIDASE INHIBITOR"/>
    <property type="match status" value="1"/>
</dbReference>
<evidence type="ECO:0000256" key="2">
    <source>
        <dbReference type="SAM" id="SignalP"/>
    </source>
</evidence>
<evidence type="ECO:0000259" key="3">
    <source>
        <dbReference type="PROSITE" id="PS51465"/>
    </source>
</evidence>
<evidence type="ECO:0000313" key="5">
    <source>
        <dbReference type="EMBL" id="SSX18565.1"/>
    </source>
</evidence>